<dbReference type="PATRIC" id="fig|1666912.4.peg.2179"/>
<dbReference type="GO" id="GO:0016020">
    <property type="term" value="C:membrane"/>
    <property type="evidence" value="ECO:0007669"/>
    <property type="project" value="UniProtKB-SubCell"/>
</dbReference>
<feature type="region of interest" description="Disordered" evidence="5">
    <location>
        <begin position="69"/>
        <end position="176"/>
    </location>
</feature>
<dbReference type="OrthoDB" id="7722272at2"/>
<sequence>MRTGLEFAGFGVAAVAVHLAAFAAIAPDGMTAGGDGGEGSVTVAAPLGAADPALSAMVRNWDAPVQVAAPPDMAAPPAPQAAPDALPDMSRDTLPKLPGLVAPRAKTAPRMAPPDLPKLFAEPDTPPETRPRARPDPKAKASAPASPPAQRASGQGAAAQRGQGAAQVQSGGGNSASALAEWGGRIRAAVQRAQSRPQTRARGVVQLRLSVTAGGQLAGVSITGSSGNAALDQAALRAVQRARLPRAPQGVSGTHQFNLPVGFR</sequence>
<evidence type="ECO:0000256" key="1">
    <source>
        <dbReference type="ARBA" id="ARBA00004167"/>
    </source>
</evidence>
<dbReference type="Pfam" id="PF03544">
    <property type="entry name" value="TonB_C"/>
    <property type="match status" value="1"/>
</dbReference>
<evidence type="ECO:0000313" key="10">
    <source>
        <dbReference type="Proteomes" id="UP000050413"/>
    </source>
</evidence>
<evidence type="ECO:0000259" key="7">
    <source>
        <dbReference type="PROSITE" id="PS52015"/>
    </source>
</evidence>
<reference evidence="8 11" key="2">
    <citation type="submission" date="2016-01" db="EMBL/GenBank/DDBJ databases">
        <authorList>
            <person name="Varghese N."/>
        </authorList>
    </citation>
    <scope>NUCLEOTIDE SEQUENCE [LARGE SCALE GENOMIC DNA]</scope>
    <source>
        <strain evidence="8 11">HL-91</strain>
    </source>
</reference>
<evidence type="ECO:0000256" key="4">
    <source>
        <dbReference type="ARBA" id="ARBA00023136"/>
    </source>
</evidence>
<evidence type="ECO:0000256" key="3">
    <source>
        <dbReference type="ARBA" id="ARBA00022989"/>
    </source>
</evidence>
<feature type="domain" description="TonB C-terminal" evidence="7">
    <location>
        <begin position="177"/>
        <end position="264"/>
    </location>
</feature>
<dbReference type="SUPFAM" id="SSF74653">
    <property type="entry name" value="TolA/TonB C-terminal domain"/>
    <property type="match status" value="1"/>
</dbReference>
<dbReference type="PROSITE" id="PS52015">
    <property type="entry name" value="TONB_CTD"/>
    <property type="match status" value="1"/>
</dbReference>
<evidence type="ECO:0000313" key="11">
    <source>
        <dbReference type="Proteomes" id="UP000182045"/>
    </source>
</evidence>
<keyword evidence="6" id="KW-0732">Signal</keyword>
<dbReference type="AlphaFoldDB" id="A0A0P7VYY7"/>
<accession>A0A0P7VYY7</accession>
<dbReference type="Proteomes" id="UP000050413">
    <property type="component" value="Unassembled WGS sequence"/>
</dbReference>
<feature type="chain" id="PRO_5010259552" evidence="6">
    <location>
        <begin position="24"/>
        <end position="264"/>
    </location>
</feature>
<organism evidence="9 10">
    <name type="scientific">Roseibaca calidilacus</name>
    <dbReference type="NCBI Taxonomy" id="1666912"/>
    <lineage>
        <taxon>Bacteria</taxon>
        <taxon>Pseudomonadati</taxon>
        <taxon>Pseudomonadota</taxon>
        <taxon>Alphaproteobacteria</taxon>
        <taxon>Rhodobacterales</taxon>
        <taxon>Paracoccaceae</taxon>
        <taxon>Roseinatronobacter</taxon>
    </lineage>
</organism>
<keyword evidence="11" id="KW-1185">Reference proteome</keyword>
<evidence type="ECO:0000256" key="6">
    <source>
        <dbReference type="SAM" id="SignalP"/>
    </source>
</evidence>
<proteinExistence type="predicted"/>
<keyword evidence="4" id="KW-0472">Membrane</keyword>
<evidence type="ECO:0000256" key="5">
    <source>
        <dbReference type="SAM" id="MobiDB-lite"/>
    </source>
</evidence>
<dbReference type="EMBL" id="LJSG01000011">
    <property type="protein sequence ID" value="KPP92715.1"/>
    <property type="molecule type" value="Genomic_DNA"/>
</dbReference>
<evidence type="ECO:0000313" key="8">
    <source>
        <dbReference type="EMBL" id="CUX80212.1"/>
    </source>
</evidence>
<dbReference type="NCBIfam" id="TIGR01352">
    <property type="entry name" value="tonB_Cterm"/>
    <property type="match status" value="1"/>
</dbReference>
<dbReference type="RefSeq" id="WP_072245283.1">
    <property type="nucleotide sequence ID" value="NZ_FBYC01000004.1"/>
</dbReference>
<feature type="compositionally biased region" description="Low complexity" evidence="5">
    <location>
        <begin position="140"/>
        <end position="169"/>
    </location>
</feature>
<keyword evidence="3" id="KW-1133">Transmembrane helix</keyword>
<dbReference type="Gene3D" id="3.30.1150.10">
    <property type="match status" value="1"/>
</dbReference>
<gene>
    <name evidence="9" type="primary">tonB</name>
    <name evidence="8" type="ORF">Ga0058931_0919</name>
    <name evidence="9" type="ORF">HLUCCA05_09985</name>
</gene>
<feature type="signal peptide" evidence="6">
    <location>
        <begin position="1"/>
        <end position="23"/>
    </location>
</feature>
<protein>
    <submittedName>
        <fullName evidence="8">Protein TonB</fullName>
    </submittedName>
    <submittedName>
        <fullName evidence="9">TonB receptor energy transduction system periplasmic component TonB</fullName>
    </submittedName>
</protein>
<comment type="caution">
    <text evidence="9">The sequence shown here is derived from an EMBL/GenBank/DDBJ whole genome shotgun (WGS) entry which is preliminary data.</text>
</comment>
<comment type="subcellular location">
    <subcellularLocation>
        <location evidence="1">Membrane</location>
        <topology evidence="1">Single-pass membrane protein</topology>
    </subcellularLocation>
</comment>
<dbReference type="EMBL" id="FBYC01000004">
    <property type="protein sequence ID" value="CUX80212.1"/>
    <property type="molecule type" value="Genomic_DNA"/>
</dbReference>
<reference evidence="9 10" key="1">
    <citation type="submission" date="2015-09" db="EMBL/GenBank/DDBJ databases">
        <title>Identification and resolution of microdiversity through metagenomic sequencing of parallel consortia.</title>
        <authorList>
            <person name="Nelson W.C."/>
            <person name="Romine M.F."/>
            <person name="Lindemann S.R."/>
        </authorList>
    </citation>
    <scope>NUCLEOTIDE SEQUENCE [LARGE SCALE GENOMIC DNA]</scope>
    <source>
        <strain evidence="9">HL-91</strain>
    </source>
</reference>
<feature type="compositionally biased region" description="Basic and acidic residues" evidence="5">
    <location>
        <begin position="127"/>
        <end position="139"/>
    </location>
</feature>
<keyword evidence="2" id="KW-0812">Transmembrane</keyword>
<dbReference type="STRING" id="1666912.Ga0058931_0919"/>
<dbReference type="Proteomes" id="UP000182045">
    <property type="component" value="Unassembled WGS sequence"/>
</dbReference>
<dbReference type="InterPro" id="IPR006260">
    <property type="entry name" value="TonB/TolA_C"/>
</dbReference>
<evidence type="ECO:0000313" key="9">
    <source>
        <dbReference type="EMBL" id="KPP92715.1"/>
    </source>
</evidence>
<name>A0A0P7VYY7_9RHOB</name>
<keyword evidence="9" id="KW-0675">Receptor</keyword>
<dbReference type="GO" id="GO:0055085">
    <property type="term" value="P:transmembrane transport"/>
    <property type="evidence" value="ECO:0007669"/>
    <property type="project" value="InterPro"/>
</dbReference>
<dbReference type="InterPro" id="IPR037682">
    <property type="entry name" value="TonB_C"/>
</dbReference>
<evidence type="ECO:0000256" key="2">
    <source>
        <dbReference type="ARBA" id="ARBA00022692"/>
    </source>
</evidence>